<feature type="region of interest" description="Disordered" evidence="1">
    <location>
        <begin position="1"/>
        <end position="135"/>
    </location>
</feature>
<organism evidence="3 4">
    <name type="scientific">Hapsidospora chrysogenum (strain ATCC 11550 / CBS 779.69 / DSM 880 / IAM 14645 / JCM 23072 / IMI 49137)</name>
    <name type="common">Acremonium chrysogenum</name>
    <dbReference type="NCBI Taxonomy" id="857340"/>
    <lineage>
        <taxon>Eukaryota</taxon>
        <taxon>Fungi</taxon>
        <taxon>Dikarya</taxon>
        <taxon>Ascomycota</taxon>
        <taxon>Pezizomycotina</taxon>
        <taxon>Sordariomycetes</taxon>
        <taxon>Hypocreomycetidae</taxon>
        <taxon>Hypocreales</taxon>
        <taxon>Bionectriaceae</taxon>
        <taxon>Hapsidospora</taxon>
    </lineage>
</organism>
<dbReference type="PANTHER" id="PTHR42470:SF1">
    <property type="entry name" value="VAST DOMAIN-CONTAINING PROTEIN"/>
    <property type="match status" value="1"/>
</dbReference>
<dbReference type="EMBL" id="JPKY01000009">
    <property type="protein sequence ID" value="KFH47454.1"/>
    <property type="molecule type" value="Genomic_DNA"/>
</dbReference>
<sequence length="534" mass="59245">MMPAMNSRSSQGAGTPLSCATTQGVQETVLDAIADVPRPDIEQSPERGVTTRDPTPVPYGKERRDAPESDATPVPYRKKRLDAPESDPLPAKRVRLTRLDAQQSGDEDEKAEQAEQPHSPKDPDASLLKDFVDPAHQGPGPLSLYTFVSEWLESVGLDREKQCRSDSHLRGSNNDPFSRRLTRSAPEMAYRRDTDGFAMPQAPASTPSRVPRATEVSAHSIASVRDPAYRHDNLAHNGIYIRNALAQLPNYISGHVNELPEERDSPGPSSDQVDTYRQGVEQLAEGCTEAEVQRFFETLVFPSWSDTSYGRLTGLRSTQSSLMSSHLVPNNPATPFMVSDPKPDLLYGYSSDPSDGAFTSPQFVALASLDPQNPTFTKATAQGLRFPFLAVEFKAAGGTHGDLWVATNQCAGASSACLNAIHQLNNCLRDHQNVQPVDNLSYSIAMDNNTAQLYVAWMEYDTNYYLQRVGSFLMSDPEHFRRFRKHVRNILDWGKGTRLTQIRDALDSTLGGEQAGDYGTRKVPPTIIRWFYRW</sequence>
<feature type="compositionally biased region" description="Polar residues" evidence="1">
    <location>
        <begin position="1"/>
        <end position="26"/>
    </location>
</feature>
<evidence type="ECO:0000259" key="2">
    <source>
        <dbReference type="Pfam" id="PF25545"/>
    </source>
</evidence>
<name>A0A086TDM2_HAPC1</name>
<feature type="domain" description="DUF7924" evidence="2">
    <location>
        <begin position="280"/>
        <end position="506"/>
    </location>
</feature>
<comment type="caution">
    <text evidence="3">The sequence shown here is derived from an EMBL/GenBank/DDBJ whole genome shotgun (WGS) entry which is preliminary data.</text>
</comment>
<accession>A0A086TDM2</accession>
<evidence type="ECO:0000313" key="3">
    <source>
        <dbReference type="EMBL" id="KFH47454.1"/>
    </source>
</evidence>
<gene>
    <name evidence="3" type="ORF">ACRE_016210</name>
</gene>
<dbReference type="HOGENOM" id="CLU_036509_1_0_1"/>
<keyword evidence="4" id="KW-1185">Reference proteome</keyword>
<evidence type="ECO:0000313" key="4">
    <source>
        <dbReference type="Proteomes" id="UP000029964"/>
    </source>
</evidence>
<proteinExistence type="predicted"/>
<dbReference type="Pfam" id="PF25545">
    <property type="entry name" value="DUF7924"/>
    <property type="match status" value="1"/>
</dbReference>
<reference evidence="4" key="1">
    <citation type="journal article" date="2014" name="Genome Announc.">
        <title>Genome sequence and annotation of Acremonium chrysogenum, producer of the beta-lactam antibiotic cephalosporin C.</title>
        <authorList>
            <person name="Terfehr D."/>
            <person name="Dahlmann T.A."/>
            <person name="Specht T."/>
            <person name="Zadra I."/>
            <person name="Kuernsteiner H."/>
            <person name="Kueck U."/>
        </authorList>
    </citation>
    <scope>NUCLEOTIDE SEQUENCE [LARGE SCALE GENOMIC DNA]</scope>
    <source>
        <strain evidence="4">ATCC 11550 / CBS 779.69 / DSM 880 / IAM 14645 / JCM 23072 / IMI 49137</strain>
    </source>
</reference>
<feature type="compositionally biased region" description="Basic and acidic residues" evidence="1">
    <location>
        <begin position="111"/>
        <end position="124"/>
    </location>
</feature>
<dbReference type="PANTHER" id="PTHR42470">
    <property type="entry name" value="VAST DOMAIN-CONTAINING PROTEIN"/>
    <property type="match status" value="1"/>
</dbReference>
<dbReference type="OrthoDB" id="5426775at2759"/>
<dbReference type="STRING" id="857340.A0A086TDM2"/>
<dbReference type="AlphaFoldDB" id="A0A086TDM2"/>
<dbReference type="Proteomes" id="UP000029964">
    <property type="component" value="Unassembled WGS sequence"/>
</dbReference>
<evidence type="ECO:0000256" key="1">
    <source>
        <dbReference type="SAM" id="MobiDB-lite"/>
    </source>
</evidence>
<protein>
    <recommendedName>
        <fullName evidence="2">DUF7924 domain-containing protein</fullName>
    </recommendedName>
</protein>
<dbReference type="InterPro" id="IPR057684">
    <property type="entry name" value="DUF7924"/>
</dbReference>